<dbReference type="PRINTS" id="PR00463">
    <property type="entry name" value="EP450I"/>
</dbReference>
<dbReference type="GO" id="GO:0020037">
    <property type="term" value="F:heme binding"/>
    <property type="evidence" value="ECO:0007669"/>
    <property type="project" value="InterPro"/>
</dbReference>
<dbReference type="PROSITE" id="PS00086">
    <property type="entry name" value="CYTOCHROME_P450"/>
    <property type="match status" value="1"/>
</dbReference>
<comment type="similarity">
    <text evidence="1 5">Belongs to the cytochrome P450 family.</text>
</comment>
<keyword evidence="5" id="KW-0503">Monooxygenase</keyword>
<keyword evidence="6" id="KW-0732">Signal</keyword>
<evidence type="ECO:0000256" key="4">
    <source>
        <dbReference type="PIRSR" id="PIRSR602401-1"/>
    </source>
</evidence>
<keyword evidence="5" id="KW-0560">Oxidoreductase</keyword>
<evidence type="ECO:0000256" key="5">
    <source>
        <dbReference type="RuleBase" id="RU000461"/>
    </source>
</evidence>
<reference evidence="7" key="1">
    <citation type="submission" date="2018-08" db="EMBL/GenBank/DDBJ databases">
        <authorList>
            <person name="Lee J.-S."/>
        </authorList>
    </citation>
    <scope>NUCLEOTIDE SEQUENCE</scope>
</reference>
<dbReference type="SUPFAM" id="SSF48264">
    <property type="entry name" value="Cytochrome P450"/>
    <property type="match status" value="1"/>
</dbReference>
<accession>A0A5J6KJC6</accession>
<comment type="cofactor">
    <cofactor evidence="4">
        <name>heme</name>
        <dbReference type="ChEBI" id="CHEBI:30413"/>
    </cofactor>
</comment>
<keyword evidence="3 4" id="KW-0408">Iron</keyword>
<dbReference type="GO" id="GO:0006805">
    <property type="term" value="P:xenobiotic metabolic process"/>
    <property type="evidence" value="ECO:0007669"/>
    <property type="project" value="TreeGrafter"/>
</dbReference>
<keyword evidence="2 4" id="KW-0479">Metal-binding</keyword>
<dbReference type="Pfam" id="PF00067">
    <property type="entry name" value="p450"/>
    <property type="match status" value="1"/>
</dbReference>
<feature type="binding site" description="axial binding residue" evidence="4">
    <location>
        <position position="490"/>
    </location>
    <ligand>
        <name>heme</name>
        <dbReference type="ChEBI" id="CHEBI:30413"/>
    </ligand>
    <ligandPart>
        <name>Fe</name>
        <dbReference type="ChEBI" id="CHEBI:18248"/>
    </ligandPart>
</feature>
<dbReference type="AlphaFoldDB" id="A0A5J6KJC6"/>
<dbReference type="PRINTS" id="PR00385">
    <property type="entry name" value="P450"/>
</dbReference>
<evidence type="ECO:0000256" key="6">
    <source>
        <dbReference type="SAM" id="SignalP"/>
    </source>
</evidence>
<feature type="chain" id="PRO_5023930242" evidence="6">
    <location>
        <begin position="18"/>
        <end position="547"/>
    </location>
</feature>
<dbReference type="GO" id="GO:0005737">
    <property type="term" value="C:cytoplasm"/>
    <property type="evidence" value="ECO:0007669"/>
    <property type="project" value="TreeGrafter"/>
</dbReference>
<dbReference type="InterPro" id="IPR017972">
    <property type="entry name" value="Cyt_P450_CS"/>
</dbReference>
<dbReference type="InterPro" id="IPR002401">
    <property type="entry name" value="Cyt_P450_E_grp-I"/>
</dbReference>
<sequence>MFLFITTLLITLYYLFKKPRENKNLSVPSGPRGLPLLGNILQLGDRPHEKMFEWSKSYGPIFRIYLGSEQVVVLNGADIVREAFIENGEEFAGRPKLYMIHATLKGKGLISSPYNSDFNEHKKFLQSSLNKFGRRRSSLEVNCLQTIRETLDEYRERIDNNFEYTNKQMRNNISRIASQNVLTMTFGTRMHDKKLFSHLMDLITENFENTAVAAAFNFLPITRMFKTFILRNVLRCSEFLNNLISEKLEEYHEDMDQFDLPSEKYESNIIECYLKELLNSVCLYDKTIAESFYATDRSASYNFLSRRLTEKRRSSLSIELVNNMNKIRRKSRYMSFSFDHLSSIVQDLFIAGTETISTSLNWALIYAAKYLDYQDKLVAEIENVLGKEKLPTESDRSKLNFVQAFLNETMRIISAGPILVPRSTTRDVVFRGYKIPENTFIMANIWSCMRDPNYWSEPNEFRPERFLDQNGNFVCKNPAMMPFSIGKRACIGENIARLQMYLIFTSLLQKFHFSFANDSDLNDEKLMKGIPGVGLSPPHVSLKLRLR</sequence>
<feature type="signal peptide" evidence="6">
    <location>
        <begin position="1"/>
        <end position="17"/>
    </location>
</feature>
<dbReference type="EMBL" id="MH718970">
    <property type="protein sequence ID" value="QEV83795.1"/>
    <property type="molecule type" value="mRNA"/>
</dbReference>
<dbReference type="Gene3D" id="1.10.630.10">
    <property type="entry name" value="Cytochrome P450"/>
    <property type="match status" value="1"/>
</dbReference>
<dbReference type="GO" id="GO:0006082">
    <property type="term" value="P:organic acid metabolic process"/>
    <property type="evidence" value="ECO:0007669"/>
    <property type="project" value="TreeGrafter"/>
</dbReference>
<dbReference type="GO" id="GO:0016712">
    <property type="term" value="F:oxidoreductase activity, acting on paired donors, with incorporation or reduction of molecular oxygen, reduced flavin or flavoprotein as one donor, and incorporation of one atom of oxygen"/>
    <property type="evidence" value="ECO:0007669"/>
    <property type="project" value="TreeGrafter"/>
</dbReference>
<dbReference type="PANTHER" id="PTHR24300">
    <property type="entry name" value="CYTOCHROME P450 508A4-RELATED"/>
    <property type="match status" value="1"/>
</dbReference>
<dbReference type="PANTHER" id="PTHR24300:SF403">
    <property type="entry name" value="CYTOCHROME P450 306A1"/>
    <property type="match status" value="1"/>
</dbReference>
<dbReference type="InterPro" id="IPR036396">
    <property type="entry name" value="Cyt_P450_sf"/>
</dbReference>
<dbReference type="InterPro" id="IPR050182">
    <property type="entry name" value="Cytochrome_P450_fam2"/>
</dbReference>
<evidence type="ECO:0000313" key="7">
    <source>
        <dbReference type="EMBL" id="QEV83795.1"/>
    </source>
</evidence>
<dbReference type="InterPro" id="IPR001128">
    <property type="entry name" value="Cyt_P450"/>
</dbReference>
<evidence type="ECO:0000256" key="3">
    <source>
        <dbReference type="ARBA" id="ARBA00023004"/>
    </source>
</evidence>
<evidence type="ECO:0000256" key="2">
    <source>
        <dbReference type="ARBA" id="ARBA00022723"/>
    </source>
</evidence>
<dbReference type="GO" id="GO:0008395">
    <property type="term" value="F:steroid hydroxylase activity"/>
    <property type="evidence" value="ECO:0007669"/>
    <property type="project" value="TreeGrafter"/>
</dbReference>
<dbReference type="GO" id="GO:0005506">
    <property type="term" value="F:iron ion binding"/>
    <property type="evidence" value="ECO:0007669"/>
    <property type="project" value="InterPro"/>
</dbReference>
<gene>
    <name evidence="7" type="primary">CYP3048A4</name>
</gene>
<proteinExistence type="evidence at transcript level"/>
<evidence type="ECO:0000256" key="1">
    <source>
        <dbReference type="ARBA" id="ARBA00010617"/>
    </source>
</evidence>
<name>A0A5J6KJC6_9BILA</name>
<protein>
    <submittedName>
        <fullName evidence="7">Cytochrome P450</fullName>
    </submittedName>
</protein>
<keyword evidence="4 5" id="KW-0349">Heme</keyword>
<organism evidence="7">
    <name type="scientific">Brachionus rotundiformis</name>
    <dbReference type="NCBI Taxonomy" id="96890"/>
    <lineage>
        <taxon>Eukaryota</taxon>
        <taxon>Metazoa</taxon>
        <taxon>Spiralia</taxon>
        <taxon>Gnathifera</taxon>
        <taxon>Rotifera</taxon>
        <taxon>Eurotatoria</taxon>
        <taxon>Monogononta</taxon>
        <taxon>Pseudotrocha</taxon>
        <taxon>Ploima</taxon>
        <taxon>Brachionidae</taxon>
        <taxon>Brachionus</taxon>
    </lineage>
</organism>